<reference evidence="1 2" key="1">
    <citation type="submission" date="2021-01" db="EMBL/GenBank/DDBJ databases">
        <title>Sequencing the genomes of 1000 actinobacteria strains.</title>
        <authorList>
            <person name="Klenk H.-P."/>
        </authorList>
    </citation>
    <scope>NUCLEOTIDE SEQUENCE [LARGE SCALE GENOMIC DNA]</scope>
    <source>
        <strain evidence="1 2">DSM 44581</strain>
    </source>
</reference>
<protein>
    <submittedName>
        <fullName evidence="1">Uncharacterized protein</fullName>
    </submittedName>
</protein>
<dbReference type="EMBL" id="JAFBCL010000001">
    <property type="protein sequence ID" value="MBM7814414.1"/>
    <property type="molecule type" value="Genomic_DNA"/>
</dbReference>
<evidence type="ECO:0000313" key="2">
    <source>
        <dbReference type="Proteomes" id="UP001195724"/>
    </source>
</evidence>
<dbReference type="Proteomes" id="UP001195724">
    <property type="component" value="Unassembled WGS sequence"/>
</dbReference>
<name>A0ABS2SEM7_9PSEU</name>
<evidence type="ECO:0000313" key="1">
    <source>
        <dbReference type="EMBL" id="MBM7814414.1"/>
    </source>
</evidence>
<gene>
    <name evidence="1" type="ORF">JOE68_005279</name>
</gene>
<keyword evidence="2" id="KW-1185">Reference proteome</keyword>
<proteinExistence type="predicted"/>
<accession>A0ABS2SEM7</accession>
<dbReference type="RefSeq" id="WP_204844950.1">
    <property type="nucleotide sequence ID" value="NZ_JAFBCL010000001.1"/>
</dbReference>
<comment type="caution">
    <text evidence="1">The sequence shown here is derived from an EMBL/GenBank/DDBJ whole genome shotgun (WGS) entry which is preliminary data.</text>
</comment>
<organism evidence="1 2">
    <name type="scientific">Saccharothrix algeriensis</name>
    <dbReference type="NCBI Taxonomy" id="173560"/>
    <lineage>
        <taxon>Bacteria</taxon>
        <taxon>Bacillati</taxon>
        <taxon>Actinomycetota</taxon>
        <taxon>Actinomycetes</taxon>
        <taxon>Pseudonocardiales</taxon>
        <taxon>Pseudonocardiaceae</taxon>
        <taxon>Saccharothrix</taxon>
    </lineage>
</organism>
<sequence length="65" mass="7713">MDEALYVIMRRSRLEPLAVEEYRKPLELPGVRPPYGRYLCFFQSYRIEGTDEFASSVNVEHYPAR</sequence>